<gene>
    <name evidence="2" type="ORF">DGUA_6G010092</name>
</gene>
<dbReference type="STRING" id="7266.A0A3B0K2W0"/>
<evidence type="ECO:0000313" key="2">
    <source>
        <dbReference type="EMBL" id="SPP87653.1"/>
    </source>
</evidence>
<dbReference type="OMA" id="EVNTYEI"/>
<feature type="region of interest" description="Disordered" evidence="1">
    <location>
        <begin position="1"/>
        <end position="29"/>
    </location>
</feature>
<keyword evidence="3" id="KW-1185">Reference proteome</keyword>
<protein>
    <submittedName>
        <fullName evidence="2">Blast:Titin</fullName>
    </submittedName>
</protein>
<evidence type="ECO:0000313" key="3">
    <source>
        <dbReference type="Proteomes" id="UP000268350"/>
    </source>
</evidence>
<reference evidence="3" key="1">
    <citation type="submission" date="2018-01" db="EMBL/GenBank/DDBJ databases">
        <authorList>
            <person name="Alioto T."/>
            <person name="Alioto T."/>
        </authorList>
    </citation>
    <scope>NUCLEOTIDE SEQUENCE [LARGE SCALE GENOMIC DNA]</scope>
</reference>
<proteinExistence type="predicted"/>
<accession>A0A3B0K2W0</accession>
<evidence type="ECO:0000256" key="1">
    <source>
        <dbReference type="SAM" id="MobiDB-lite"/>
    </source>
</evidence>
<feature type="non-terminal residue" evidence="2">
    <location>
        <position position="1866"/>
    </location>
</feature>
<sequence>MQHVPKDTVETIASAETTELSTPKPQPAKVQDDILPQKMLAISEECVPLDVALPKDTKKPTENRVSEQIEVRHQHAVDVTETEAREASPKELKPSKIPKSVKAQRKVKESRPLLVEATSIEEAIDDLQPMKNVEQKAHGDILLSHELTEEQPQIMEAMEQLKESKSIKEETIESHFLDQEGLVITEETISETLGKEIVQSKPTTEKIYPELTSNVSLAISECQPEDSVGELKPSAEVRKETTSRTILEHKSVSTSASEVLESVDTIPLQTQPTKGIADVSLKPEEVPLVTQETETFESVAESETKPRVADTKAMQHLVLTEGLLNITADAQSPLEEQIPDFKTDEKKANLEMETQRHVVTQETVSTEEAPSDLAIEETPKSVEGTLGQSSALTIGETLETNLIEMAQDLIESQVETTKPAKETLTKAYGTAESNQESLYDTLGSVPDVEHPKGQGKVNIADAELVAEVQAAPTVIHTEEELLSVVPEFVDATMNIVEETVALEITQDTVAEKEQTFPQDVSQAEQSAVEKIIPVDLRVTTVFEVQAGQTSEDIAPADTRSVSAIKVLDTMPIGVASKPDLMEGTSYLEALPQPELKSGTVLMDETQQPLEVTNVQISETSTELADTLPKQQQTKAHPTTEDFRHAEGMEIIPMESTGQQPDEGKPTAARADVSMPQQFGTNVMEQSPLETLQPRPLDVQPQEQQTDSQFDFLPQLETSSSVTLEQETEIPLAEPHPLQSAAIGAASALQVANTERSQLMESLQGMEDLQRLPQQKAHFNIGEITLPKVEEITTLEGLQNYASPEYQKSALTNIDITETTSSLRTTTAIVSERTEELTDKDAPQEVQIQPKLNEFTQKTPLSERVNVLDQVSELSSQVPHAATGQSIITSCHEINVRQTEVLEKEELLEGVPQPSEQLVKIALDSTTGLALARQEDTFEHEEELRVLAPEAEQARPISADHLKAALTEGVMENQSTGKLEDFSASDKYASPRIDLLVETKSTETTVYDSVSKSLESMQPEILSPQQSMVPHEHKTVTECLVVDGTQPFEAKPTDQRTAVKVQDNLSHSIVLEDQRVLESEKLLGEETTPQQKANLMEDATNLHAKTVDTTAVYESMGEDRPTDKCSVQQAQVTHVLAHTHATELQQTVEAEKLLTTPEQTFAVATADGISSQLGLPISTRTQTVEDVDVLVTLPTDKRVAQSTYEGRQYEVTVSEVQGIEESENLQKSTDIAPVSAAESLDVMFKATSVDTQPGVFQKESPIEAHKPQEATAKPVVDLRQGTTTFDVLALESSERIPDTPTTAPQEAQRQLVTGVESRKVQVRLDDFIMDKEDTLPETIHEFYGKPFIEGTQRETLITQVIPMENVDQIETPQAAATFQVNPMSSERITQSHLVETQLPLELESEAIIEYEKLAQAKVKSDETNVHTTISEVNTYEITKDIKGISEQGQFIKIVEDSDINRAHVTTIQSTLLKEENLPLEPIRDGDIACVSDVKLKKKSVITEEVLGISSIQESYELQKPDEGKAQITRQAPHETVSVAEQQIYEQSPEMILEQDDRRARTKPSSVETLLKPVESSTVNVYENVEGHGEFKPISVLPSTDTTVISELKVSVVEEVSVMPSLGRVPIEKPLEGKATPESVPHKNVLQSEQLPCEVASTLLEEGAPSTEQAKLAPADTRVAAVTSVLHEKGTIRETITSTQVDEKQALPSITTQSTYLNEQTIAQENVNLLDSEEQKHIQPQNASIRIKETITSIATTEQPDLFNTTTTSSPNDTRTEERIHPTLVEDTLKNALQTTQFVSEDTSDLLLPKSMPETALPERVTHAVALSTTNESQATIYTSKDEDHTQKLLEESLTQDIFKVKMVTPRV</sequence>
<feature type="compositionally biased region" description="Basic and acidic residues" evidence="1">
    <location>
        <begin position="76"/>
        <end position="94"/>
    </location>
</feature>
<organism evidence="2 3">
    <name type="scientific">Drosophila guanche</name>
    <name type="common">Fruit fly</name>
    <dbReference type="NCBI Taxonomy" id="7266"/>
    <lineage>
        <taxon>Eukaryota</taxon>
        <taxon>Metazoa</taxon>
        <taxon>Ecdysozoa</taxon>
        <taxon>Arthropoda</taxon>
        <taxon>Hexapoda</taxon>
        <taxon>Insecta</taxon>
        <taxon>Pterygota</taxon>
        <taxon>Neoptera</taxon>
        <taxon>Endopterygota</taxon>
        <taxon>Diptera</taxon>
        <taxon>Brachycera</taxon>
        <taxon>Muscomorpha</taxon>
        <taxon>Ephydroidea</taxon>
        <taxon>Drosophilidae</taxon>
        <taxon>Drosophila</taxon>
        <taxon>Sophophora</taxon>
    </lineage>
</organism>
<dbReference type="EMBL" id="OUUW01000012">
    <property type="protein sequence ID" value="SPP87653.1"/>
    <property type="molecule type" value="Genomic_DNA"/>
</dbReference>
<feature type="compositionally biased region" description="Polar residues" evidence="1">
    <location>
        <begin position="616"/>
        <end position="636"/>
    </location>
</feature>
<name>A0A3B0K2W0_DROGU</name>
<feature type="compositionally biased region" description="Polar residues" evidence="1">
    <location>
        <begin position="14"/>
        <end position="23"/>
    </location>
</feature>
<feature type="region of interest" description="Disordered" evidence="1">
    <location>
        <begin position="76"/>
        <end position="108"/>
    </location>
</feature>
<feature type="region of interest" description="Disordered" evidence="1">
    <location>
        <begin position="616"/>
        <end position="639"/>
    </location>
</feature>
<dbReference type="Proteomes" id="UP000268350">
    <property type="component" value="Unassembled WGS sequence"/>
</dbReference>
<dbReference type="OrthoDB" id="2152335at2759"/>